<feature type="domain" description="Carbohydrate kinase PfkB" evidence="4">
    <location>
        <begin position="51"/>
        <end position="333"/>
    </location>
</feature>
<gene>
    <name evidence="5" type="ORF">D5R93_08285</name>
</gene>
<evidence type="ECO:0000256" key="3">
    <source>
        <dbReference type="ARBA" id="ARBA00022777"/>
    </source>
</evidence>
<sequence length="350" mass="37635">MTDTVTATTTIATVGTSNDTATTAARYGPRDGAQAAFDLTTIGEGQIRLTCERGDRLASARHLRMSAAGSEANVAGLLSQLGRRTSWATKLPQGELTHRILSEYRSVGVDLSHVVLTQHGRVAQYFLEPGEYPLPGRVTYDRLYTPFRDIEPADFNWDSLLDTRVVFLTGITAALTQRTAEVVRYFADAAQERGIAIALDVNFRSLLWDGDQARSVLEPIARSASILFCSRADAQVVFGLTHSEGVQVCRSVRELLGPPVVVSTDAARGTYLSTAEGDQAFEIEQVPIVDRPGAGDSFVAGTLHGWLDGDVSRGIATGLRTASLALTHHGDLTRVPPGELDLALSGDIVR</sequence>
<dbReference type="Gene3D" id="3.40.1190.20">
    <property type="match status" value="1"/>
</dbReference>
<reference evidence="5 6" key="1">
    <citation type="submission" date="2018-09" db="EMBL/GenBank/DDBJ databases">
        <authorList>
            <person name="Li J."/>
        </authorList>
    </citation>
    <scope>NUCLEOTIDE SEQUENCE [LARGE SCALE GENOMIC DNA]</scope>
    <source>
        <strain evidence="5 6">2129</strain>
    </source>
</reference>
<dbReference type="PANTHER" id="PTHR43320:SF2">
    <property type="entry name" value="2-DEHYDRO-3-DEOXYGLUCONOKINASE_2-DEHYDRO-3-DEOXYGALACTONOKINASE"/>
    <property type="match status" value="1"/>
</dbReference>
<comment type="similarity">
    <text evidence="1">Belongs to the carbohydrate kinase PfkB family.</text>
</comment>
<dbReference type="InterPro" id="IPR052700">
    <property type="entry name" value="Carb_kinase_PfkB-like"/>
</dbReference>
<dbReference type="Proteomes" id="UP000273001">
    <property type="component" value="Chromosome"/>
</dbReference>
<dbReference type="SUPFAM" id="SSF53613">
    <property type="entry name" value="Ribokinase-like"/>
    <property type="match status" value="1"/>
</dbReference>
<dbReference type="EMBL" id="CP032514">
    <property type="protein sequence ID" value="AYD90019.1"/>
    <property type="molecule type" value="Genomic_DNA"/>
</dbReference>
<evidence type="ECO:0000313" key="6">
    <source>
        <dbReference type="Proteomes" id="UP000273001"/>
    </source>
</evidence>
<proteinExistence type="inferred from homology"/>
<dbReference type="InterPro" id="IPR029056">
    <property type="entry name" value="Ribokinase-like"/>
</dbReference>
<evidence type="ECO:0000259" key="4">
    <source>
        <dbReference type="Pfam" id="PF00294"/>
    </source>
</evidence>
<dbReference type="RefSeq" id="WP_119836060.1">
    <property type="nucleotide sequence ID" value="NZ_CP032514.1"/>
</dbReference>
<evidence type="ECO:0000313" key="5">
    <source>
        <dbReference type="EMBL" id="AYD90019.1"/>
    </source>
</evidence>
<accession>A0ABM6Z3Y5</accession>
<evidence type="ECO:0000256" key="2">
    <source>
        <dbReference type="ARBA" id="ARBA00022679"/>
    </source>
</evidence>
<dbReference type="CDD" id="cd01166">
    <property type="entry name" value="KdgK"/>
    <property type="match status" value="1"/>
</dbReference>
<name>A0ABM6Z3Y5_9ACTO</name>
<dbReference type="InterPro" id="IPR011611">
    <property type="entry name" value="PfkB_dom"/>
</dbReference>
<keyword evidence="6" id="KW-1185">Reference proteome</keyword>
<dbReference type="PANTHER" id="PTHR43320">
    <property type="entry name" value="SUGAR KINASE"/>
    <property type="match status" value="1"/>
</dbReference>
<keyword evidence="3 5" id="KW-0418">Kinase</keyword>
<keyword evidence="2" id="KW-0808">Transferase</keyword>
<organism evidence="5 6">
    <name type="scientific">Actinomyces lilanjuaniae</name>
    <dbReference type="NCBI Taxonomy" id="2321394"/>
    <lineage>
        <taxon>Bacteria</taxon>
        <taxon>Bacillati</taxon>
        <taxon>Actinomycetota</taxon>
        <taxon>Actinomycetes</taxon>
        <taxon>Actinomycetales</taxon>
        <taxon>Actinomycetaceae</taxon>
        <taxon>Actinomyces</taxon>
    </lineage>
</organism>
<dbReference type="GO" id="GO:0016301">
    <property type="term" value="F:kinase activity"/>
    <property type="evidence" value="ECO:0007669"/>
    <property type="project" value="UniProtKB-KW"/>
</dbReference>
<evidence type="ECO:0000256" key="1">
    <source>
        <dbReference type="ARBA" id="ARBA00010688"/>
    </source>
</evidence>
<dbReference type="Pfam" id="PF00294">
    <property type="entry name" value="PfkB"/>
    <property type="match status" value="1"/>
</dbReference>
<protein>
    <submittedName>
        <fullName evidence="5">Sugar kinase</fullName>
    </submittedName>
</protein>